<name>A0A5N8VIX4_9ACTN</name>
<proteinExistence type="predicted"/>
<accession>A0A5N8VIX4</accession>
<dbReference type="AlphaFoldDB" id="A0A5N8VIX4"/>
<evidence type="ECO:0000313" key="2">
    <source>
        <dbReference type="EMBL" id="MPY34756.1"/>
    </source>
</evidence>
<dbReference type="EMBL" id="VJZD01000127">
    <property type="protein sequence ID" value="MPY34756.1"/>
    <property type="molecule type" value="Genomic_DNA"/>
</dbReference>
<protein>
    <submittedName>
        <fullName evidence="2">Uncharacterized protein</fullName>
    </submittedName>
</protein>
<evidence type="ECO:0000256" key="1">
    <source>
        <dbReference type="SAM" id="MobiDB-lite"/>
    </source>
</evidence>
<comment type="caution">
    <text evidence="2">The sequence shown here is derived from an EMBL/GenBank/DDBJ whole genome shotgun (WGS) entry which is preliminary data.</text>
</comment>
<sequence length="69" mass="7618">MGQVECGRIRNQQGSCAAELRRRTPPSTAREPCPLRTPPRPPIHTVRRGPFRSFVGSEHPGVLGMAVTR</sequence>
<organism evidence="2 3">
    <name type="scientific">Streptomyces adustus</name>
    <dbReference type="NCBI Taxonomy" id="1609272"/>
    <lineage>
        <taxon>Bacteria</taxon>
        <taxon>Bacillati</taxon>
        <taxon>Actinomycetota</taxon>
        <taxon>Actinomycetes</taxon>
        <taxon>Kitasatosporales</taxon>
        <taxon>Streptomycetaceae</taxon>
        <taxon>Streptomyces</taxon>
    </lineage>
</organism>
<dbReference type="Proteomes" id="UP000325849">
    <property type="component" value="Unassembled WGS sequence"/>
</dbReference>
<gene>
    <name evidence="2" type="ORF">FNH09_27010</name>
</gene>
<feature type="region of interest" description="Disordered" evidence="1">
    <location>
        <begin position="1"/>
        <end position="52"/>
    </location>
</feature>
<reference evidence="2 3" key="1">
    <citation type="submission" date="2019-07" db="EMBL/GenBank/DDBJ databases">
        <title>New species of Amycolatopsis and Streptomyces.</title>
        <authorList>
            <person name="Duangmal K."/>
            <person name="Teo W.F.A."/>
            <person name="Lipun K."/>
        </authorList>
    </citation>
    <scope>NUCLEOTIDE SEQUENCE [LARGE SCALE GENOMIC DNA]</scope>
    <source>
        <strain evidence="2 3">NBRC 109810</strain>
    </source>
</reference>
<keyword evidence="3" id="KW-1185">Reference proteome</keyword>
<evidence type="ECO:0000313" key="3">
    <source>
        <dbReference type="Proteomes" id="UP000325849"/>
    </source>
</evidence>